<dbReference type="SUPFAM" id="SSF47413">
    <property type="entry name" value="lambda repressor-like DNA-binding domains"/>
    <property type="match status" value="1"/>
</dbReference>
<dbReference type="SMART" id="SM00530">
    <property type="entry name" value="HTH_XRE"/>
    <property type="match status" value="1"/>
</dbReference>
<sequence length="258" mass="27925">MAAAAARWDDGRKAQVSGPVFATVLGASSGRRESRAMTQTTPGTQETEHRSLGTLIRAWRDRALLTQEQLADRAGVNVRTIGRLEGDVVGRPRSASLQRLAEALGLDGRERAALAAAACRMPARRDAGYACPGIPHRGAPEQEAGSLGREQNDTGLTEGVHMIGRSAGAVRSDHRLVRRFPEPCLLVDLSGRPEPDEVLRHLLCTLRLPHGETSNLGDWGRLYQTVLTGHRLLIVLADAAPARVGSACRCRSRRDARR</sequence>
<feature type="compositionally biased region" description="Polar residues" evidence="1">
    <location>
        <begin position="36"/>
        <end position="45"/>
    </location>
</feature>
<dbReference type="CDD" id="cd00093">
    <property type="entry name" value="HTH_XRE"/>
    <property type="match status" value="1"/>
</dbReference>
<comment type="caution">
    <text evidence="3">The sequence shown here is derived from an EMBL/GenBank/DDBJ whole genome shotgun (WGS) entry which is preliminary data.</text>
</comment>
<name>A0A5N6C3L1_9ACTN</name>
<dbReference type="EMBL" id="VDMA02000002">
    <property type="protein sequence ID" value="KAB8187050.1"/>
    <property type="molecule type" value="Genomic_DNA"/>
</dbReference>
<dbReference type="AlphaFoldDB" id="A0A5N6C3L1"/>
<organism evidence="3 4">
    <name type="scientific">Microbispora catharanthi</name>
    <dbReference type="NCBI Taxonomy" id="1712871"/>
    <lineage>
        <taxon>Bacteria</taxon>
        <taxon>Bacillati</taxon>
        <taxon>Actinomycetota</taxon>
        <taxon>Actinomycetes</taxon>
        <taxon>Streptosporangiales</taxon>
        <taxon>Streptosporangiaceae</taxon>
        <taxon>Microbispora</taxon>
    </lineage>
</organism>
<dbReference type="InterPro" id="IPR010982">
    <property type="entry name" value="Lambda_DNA-bd_dom_sf"/>
</dbReference>
<evidence type="ECO:0000313" key="3">
    <source>
        <dbReference type="EMBL" id="KAB8187050.1"/>
    </source>
</evidence>
<feature type="region of interest" description="Disordered" evidence="1">
    <location>
        <begin position="27"/>
        <end position="49"/>
    </location>
</feature>
<dbReference type="Proteomes" id="UP000313066">
    <property type="component" value="Unassembled WGS sequence"/>
</dbReference>
<dbReference type="Gene3D" id="1.10.260.40">
    <property type="entry name" value="lambda repressor-like DNA-binding domains"/>
    <property type="match status" value="1"/>
</dbReference>
<dbReference type="Pfam" id="PF13560">
    <property type="entry name" value="HTH_31"/>
    <property type="match status" value="1"/>
</dbReference>
<dbReference type="InterPro" id="IPR001387">
    <property type="entry name" value="Cro/C1-type_HTH"/>
</dbReference>
<evidence type="ECO:0000256" key="1">
    <source>
        <dbReference type="SAM" id="MobiDB-lite"/>
    </source>
</evidence>
<dbReference type="PROSITE" id="PS50943">
    <property type="entry name" value="HTH_CROC1"/>
    <property type="match status" value="1"/>
</dbReference>
<reference evidence="3 4" key="1">
    <citation type="submission" date="2019-10" db="EMBL/GenBank/DDBJ databases">
        <title>Nonomuraea sp. nov., isolated from Phyllanthus amarus.</title>
        <authorList>
            <person name="Klykleung N."/>
            <person name="Tanasupawat S."/>
        </authorList>
    </citation>
    <scope>NUCLEOTIDE SEQUENCE [LARGE SCALE GENOMIC DNA]</scope>
    <source>
        <strain evidence="3 4">CR1-09</strain>
    </source>
</reference>
<evidence type="ECO:0000259" key="2">
    <source>
        <dbReference type="PROSITE" id="PS50943"/>
    </source>
</evidence>
<proteinExistence type="predicted"/>
<dbReference type="GO" id="GO:0003677">
    <property type="term" value="F:DNA binding"/>
    <property type="evidence" value="ECO:0007669"/>
    <property type="project" value="InterPro"/>
</dbReference>
<feature type="domain" description="HTH cro/C1-type" evidence="2">
    <location>
        <begin position="56"/>
        <end position="111"/>
    </location>
</feature>
<gene>
    <name evidence="3" type="ORF">FH610_003600</name>
</gene>
<accession>A0A5N6C3L1</accession>
<keyword evidence="4" id="KW-1185">Reference proteome</keyword>
<protein>
    <submittedName>
        <fullName evidence="3">Helix-turn-helix domain-containing protein</fullName>
    </submittedName>
</protein>
<evidence type="ECO:0000313" key="4">
    <source>
        <dbReference type="Proteomes" id="UP000313066"/>
    </source>
</evidence>